<name>A0A919J649_9ACTN</name>
<evidence type="ECO:0000256" key="4">
    <source>
        <dbReference type="ARBA" id="ARBA00023136"/>
    </source>
</evidence>
<reference evidence="7" key="1">
    <citation type="submission" date="2021-01" db="EMBL/GenBank/DDBJ databases">
        <title>Whole genome shotgun sequence of Actinoplanes ferrugineus NBRC 15555.</title>
        <authorList>
            <person name="Komaki H."/>
            <person name="Tamura T."/>
        </authorList>
    </citation>
    <scope>NUCLEOTIDE SEQUENCE</scope>
    <source>
        <strain evidence="7">NBRC 15555</strain>
    </source>
</reference>
<dbReference type="Proteomes" id="UP000598174">
    <property type="component" value="Unassembled WGS sequence"/>
</dbReference>
<feature type="compositionally biased region" description="Pro residues" evidence="5">
    <location>
        <begin position="82"/>
        <end position="102"/>
    </location>
</feature>
<comment type="subcellular location">
    <subcellularLocation>
        <location evidence="1">Membrane</location>
        <topology evidence="1">Multi-pass membrane protein</topology>
    </subcellularLocation>
</comment>
<evidence type="ECO:0000313" key="8">
    <source>
        <dbReference type="Proteomes" id="UP000598174"/>
    </source>
</evidence>
<organism evidence="7 8">
    <name type="scientific">Paractinoplanes ferrugineus</name>
    <dbReference type="NCBI Taxonomy" id="113564"/>
    <lineage>
        <taxon>Bacteria</taxon>
        <taxon>Bacillati</taxon>
        <taxon>Actinomycetota</taxon>
        <taxon>Actinomycetes</taxon>
        <taxon>Micromonosporales</taxon>
        <taxon>Micromonosporaceae</taxon>
        <taxon>Paractinoplanes</taxon>
    </lineage>
</organism>
<dbReference type="Pfam" id="PF09685">
    <property type="entry name" value="MamF_MmsF"/>
    <property type="match status" value="1"/>
</dbReference>
<sequence length="224" mass="22407">MTEPPRPPGEGNANDPTTPFNPYAASDPTSGSTPPPPPDGYAPPPSYSPPPSSGSGYGTPPPPTSGSGYGTPPPSSGGGYGTPPPAGGYGPPPGGYNQPPQPGYGYGAPAAGQEDKTWIAVAHFGGAAGAFISGGVAGWIAPLVAFLARGPQSPAVRAESVKALNFQILWSIIGLVGWITACILIGWLAVAAAWIVGTIFGVIAGIKAGNNEPYNYPMTVSLIK</sequence>
<evidence type="ECO:0000313" key="7">
    <source>
        <dbReference type="EMBL" id="GIE14753.1"/>
    </source>
</evidence>
<evidence type="ECO:0000256" key="2">
    <source>
        <dbReference type="ARBA" id="ARBA00022692"/>
    </source>
</evidence>
<keyword evidence="2 6" id="KW-0812">Transmembrane</keyword>
<keyword evidence="8" id="KW-1185">Reference proteome</keyword>
<evidence type="ECO:0008006" key="9">
    <source>
        <dbReference type="Google" id="ProtNLM"/>
    </source>
</evidence>
<protein>
    <recommendedName>
        <fullName evidence="9">DUF4870 domain-containing protein</fullName>
    </recommendedName>
</protein>
<gene>
    <name evidence="7" type="ORF">Afe05nite_65930</name>
</gene>
<evidence type="ECO:0000256" key="6">
    <source>
        <dbReference type="SAM" id="Phobius"/>
    </source>
</evidence>
<evidence type="ECO:0000256" key="3">
    <source>
        <dbReference type="ARBA" id="ARBA00022989"/>
    </source>
</evidence>
<dbReference type="PRINTS" id="PR01871">
    <property type="entry name" value="ANNEXINVII"/>
</dbReference>
<proteinExistence type="predicted"/>
<feature type="region of interest" description="Disordered" evidence="5">
    <location>
        <begin position="1"/>
        <end position="109"/>
    </location>
</feature>
<dbReference type="InterPro" id="IPR019109">
    <property type="entry name" value="MamF_MmsF"/>
</dbReference>
<feature type="compositionally biased region" description="Pro residues" evidence="5">
    <location>
        <begin position="33"/>
        <end position="52"/>
    </location>
</feature>
<evidence type="ECO:0000256" key="5">
    <source>
        <dbReference type="SAM" id="MobiDB-lite"/>
    </source>
</evidence>
<dbReference type="AlphaFoldDB" id="A0A919J649"/>
<feature type="transmembrane region" description="Helical" evidence="6">
    <location>
        <begin position="124"/>
        <end position="148"/>
    </location>
</feature>
<evidence type="ECO:0000256" key="1">
    <source>
        <dbReference type="ARBA" id="ARBA00004141"/>
    </source>
</evidence>
<dbReference type="EMBL" id="BOMM01000057">
    <property type="protein sequence ID" value="GIE14753.1"/>
    <property type="molecule type" value="Genomic_DNA"/>
</dbReference>
<comment type="caution">
    <text evidence="7">The sequence shown here is derived from an EMBL/GenBank/DDBJ whole genome shotgun (WGS) entry which is preliminary data.</text>
</comment>
<dbReference type="RefSeq" id="WP_203821138.1">
    <property type="nucleotide sequence ID" value="NZ_BAAABP010000017.1"/>
</dbReference>
<keyword evidence="4 6" id="KW-0472">Membrane</keyword>
<keyword evidence="3 6" id="KW-1133">Transmembrane helix</keyword>
<feature type="transmembrane region" description="Helical" evidence="6">
    <location>
        <begin position="168"/>
        <end position="197"/>
    </location>
</feature>
<accession>A0A919J649</accession>